<dbReference type="InterPro" id="IPR051068">
    <property type="entry name" value="MFS_Domain-Containing_Protein"/>
</dbReference>
<evidence type="ECO:0000256" key="5">
    <source>
        <dbReference type="SAM" id="Phobius"/>
    </source>
</evidence>
<dbReference type="InterPro" id="IPR036259">
    <property type="entry name" value="MFS_trans_sf"/>
</dbReference>
<dbReference type="Pfam" id="PF07690">
    <property type="entry name" value="MFS_1"/>
    <property type="match status" value="1"/>
</dbReference>
<dbReference type="GO" id="GO:0022857">
    <property type="term" value="F:transmembrane transporter activity"/>
    <property type="evidence" value="ECO:0007669"/>
    <property type="project" value="InterPro"/>
</dbReference>
<evidence type="ECO:0000313" key="8">
    <source>
        <dbReference type="Proteomes" id="UP000318571"/>
    </source>
</evidence>
<evidence type="ECO:0000256" key="2">
    <source>
        <dbReference type="ARBA" id="ARBA00022692"/>
    </source>
</evidence>
<keyword evidence="4 5" id="KW-0472">Membrane</keyword>
<comment type="subcellular location">
    <subcellularLocation>
        <location evidence="1">Membrane</location>
        <topology evidence="1">Multi-pass membrane protein</topology>
    </subcellularLocation>
</comment>
<dbReference type="PANTHER" id="PTHR23510">
    <property type="entry name" value="INNER MEMBRANE TRANSPORT PROTEIN YAJR"/>
    <property type="match status" value="1"/>
</dbReference>
<evidence type="ECO:0000313" key="7">
    <source>
        <dbReference type="EMBL" id="TRY79842.1"/>
    </source>
</evidence>
<evidence type="ECO:0000259" key="6">
    <source>
        <dbReference type="PROSITE" id="PS50850"/>
    </source>
</evidence>
<dbReference type="OrthoDB" id="6381066at2759"/>
<dbReference type="InterPro" id="IPR020846">
    <property type="entry name" value="MFS_dom"/>
</dbReference>
<feature type="transmembrane region" description="Helical" evidence="5">
    <location>
        <begin position="290"/>
        <end position="309"/>
    </location>
</feature>
<feature type="transmembrane region" description="Helical" evidence="5">
    <location>
        <begin position="137"/>
        <end position="159"/>
    </location>
</feature>
<dbReference type="OMA" id="IFLRLCN"/>
<dbReference type="Gene3D" id="1.20.1250.20">
    <property type="entry name" value="MFS general substrate transporter like domains"/>
    <property type="match status" value="1"/>
</dbReference>
<dbReference type="GO" id="GO:0016020">
    <property type="term" value="C:membrane"/>
    <property type="evidence" value="ECO:0007669"/>
    <property type="project" value="UniProtKB-SubCell"/>
</dbReference>
<proteinExistence type="predicted"/>
<dbReference type="EMBL" id="VCGU01000002">
    <property type="protein sequence ID" value="TRY79842.1"/>
    <property type="molecule type" value="Genomic_DNA"/>
</dbReference>
<comment type="caution">
    <text evidence="7">The sequence shown here is derived from an EMBL/GenBank/DDBJ whole genome shotgun (WGS) entry which is preliminary data.</text>
</comment>
<reference evidence="7 8" key="1">
    <citation type="journal article" date="2018" name="Nat. Ecol. Evol.">
        <title>Genomic signatures of mitonuclear coevolution across populations of Tigriopus californicus.</title>
        <authorList>
            <person name="Barreto F.S."/>
            <person name="Watson E.T."/>
            <person name="Lima T.G."/>
            <person name="Willett C.S."/>
            <person name="Edmands S."/>
            <person name="Li W."/>
            <person name="Burton R.S."/>
        </authorList>
    </citation>
    <scope>NUCLEOTIDE SEQUENCE [LARGE SCALE GENOMIC DNA]</scope>
    <source>
        <strain evidence="7 8">San Diego</strain>
    </source>
</reference>
<evidence type="ECO:0000256" key="4">
    <source>
        <dbReference type="ARBA" id="ARBA00023136"/>
    </source>
</evidence>
<evidence type="ECO:0000256" key="3">
    <source>
        <dbReference type="ARBA" id="ARBA00022989"/>
    </source>
</evidence>
<feature type="transmembrane region" description="Helical" evidence="5">
    <location>
        <begin position="414"/>
        <end position="433"/>
    </location>
</feature>
<feature type="transmembrane region" description="Helical" evidence="5">
    <location>
        <begin position="179"/>
        <end position="199"/>
    </location>
</feature>
<keyword evidence="8" id="KW-1185">Reference proteome</keyword>
<dbReference type="STRING" id="6832.A0A553PQ79"/>
<feature type="transmembrane region" description="Helical" evidence="5">
    <location>
        <begin position="349"/>
        <end position="370"/>
    </location>
</feature>
<feature type="transmembrane region" description="Helical" evidence="5">
    <location>
        <begin position="79"/>
        <end position="98"/>
    </location>
</feature>
<accession>A0A553PQ79</accession>
<organism evidence="7 8">
    <name type="scientific">Tigriopus californicus</name>
    <name type="common">Marine copepod</name>
    <dbReference type="NCBI Taxonomy" id="6832"/>
    <lineage>
        <taxon>Eukaryota</taxon>
        <taxon>Metazoa</taxon>
        <taxon>Ecdysozoa</taxon>
        <taxon>Arthropoda</taxon>
        <taxon>Crustacea</taxon>
        <taxon>Multicrustacea</taxon>
        <taxon>Hexanauplia</taxon>
        <taxon>Copepoda</taxon>
        <taxon>Harpacticoida</taxon>
        <taxon>Harpacticidae</taxon>
        <taxon>Tigriopus</taxon>
    </lineage>
</organism>
<dbReference type="AlphaFoldDB" id="A0A553PQ79"/>
<gene>
    <name evidence="7" type="ORF">TCAL_08834</name>
</gene>
<dbReference type="PANTHER" id="PTHR23510:SF16">
    <property type="entry name" value="MAJOR FACILITATOR SUPERFAMILY (MFS) PROFILE DOMAIN-CONTAINING PROTEIN"/>
    <property type="match status" value="1"/>
</dbReference>
<name>A0A553PQ79_TIGCA</name>
<feature type="transmembrane region" description="Helical" evidence="5">
    <location>
        <begin position="318"/>
        <end position="337"/>
    </location>
</feature>
<feature type="transmembrane region" description="Helical" evidence="5">
    <location>
        <begin position="12"/>
        <end position="33"/>
    </location>
</feature>
<feature type="transmembrane region" description="Helical" evidence="5">
    <location>
        <begin position="45"/>
        <end position="67"/>
    </location>
</feature>
<protein>
    <recommendedName>
        <fullName evidence="6">Major facilitator superfamily (MFS) profile domain-containing protein</fullName>
    </recommendedName>
</protein>
<keyword evidence="2 5" id="KW-0812">Transmembrane</keyword>
<keyword evidence="3 5" id="KW-1133">Transmembrane helix</keyword>
<feature type="domain" description="Major facilitator superfamily (MFS) profile" evidence="6">
    <location>
        <begin position="10"/>
        <end position="443"/>
    </location>
</feature>
<dbReference type="Proteomes" id="UP000318571">
    <property type="component" value="Chromosome 6"/>
</dbReference>
<feature type="transmembrane region" description="Helical" evidence="5">
    <location>
        <begin position="391"/>
        <end position="408"/>
    </location>
</feature>
<dbReference type="SUPFAM" id="SSF103473">
    <property type="entry name" value="MFS general substrate transporter"/>
    <property type="match status" value="1"/>
</dbReference>
<sequence length="471" mass="52648">MNFYTKRRCSFVVIFLYTFFNGVEYAVVFPTLWEYLQSLGVPSSDVYLLGACISAVTVTDMFASLVVGRLLDCFTRVSWFILTLNLFQIVSGLIYGFASSSAWILVSRLIAGVGNVASVALMTDVTRATSREERTSVLVSFSIAQQVGLLFGPACNLFIRKVSFTLFGFEVNKLNGPGFFLATMYFVFEFVVLFMYYDLAKEYAKEQKRITEESIDESLEVNLAPRDEVTTQILDPNISWAEYKNELFRAEIVALVFLRFIGLFGQTCLEAVLTPMMMTFFNYSDFENSILYLLGGLELLVVSILMAIISKKVSDRSFITFGIFISIVTYVWMLIFIPRFQPGDRSNLGLFGVGFILDLIGIPILLDIALSLLTKLVRDEVQGLATGIRRFCSNIALLLGPLWGSGALPYLNTLFILPLALLVVAAIMFAHSYRSLYVRPSVTSTTRLATGDNDSSEGEEILSERTPLIQA</sequence>
<dbReference type="InterPro" id="IPR011701">
    <property type="entry name" value="MFS"/>
</dbReference>
<dbReference type="PROSITE" id="PS50850">
    <property type="entry name" value="MFS"/>
    <property type="match status" value="1"/>
</dbReference>
<feature type="transmembrane region" description="Helical" evidence="5">
    <location>
        <begin position="252"/>
        <end position="278"/>
    </location>
</feature>
<feature type="transmembrane region" description="Helical" evidence="5">
    <location>
        <begin position="104"/>
        <end position="125"/>
    </location>
</feature>
<evidence type="ECO:0000256" key="1">
    <source>
        <dbReference type="ARBA" id="ARBA00004141"/>
    </source>
</evidence>